<protein>
    <submittedName>
        <fullName evidence="2">GNAT family N-acetyltransferase</fullName>
    </submittedName>
</protein>
<dbReference type="InterPro" id="IPR016181">
    <property type="entry name" value="Acyl_CoA_acyltransferase"/>
</dbReference>
<dbReference type="RefSeq" id="WP_251836024.1">
    <property type="nucleotide sequence ID" value="NZ_JACSQG010000003.1"/>
</dbReference>
<dbReference type="SUPFAM" id="SSF55729">
    <property type="entry name" value="Acyl-CoA N-acyltransferases (Nat)"/>
    <property type="match status" value="1"/>
</dbReference>
<sequence>MPGSQPARPANVCALDRGYGPEASSLLYHAYRDDPTFRYLFEADRPGYDHRLRATIRELMRKHVGEQRPALGLMLDDRLIGVALISPPQRRLEVTESWPWRLRMLLTAGFRSTRRYLDYHEAVMACVPSDAFHLLPLLGVQPSLQGQYYGEQMLAAVHDWCAQDAHSRGIVLSTGNNRNLEFFQRHGYQNIGEVAIGPIREQVFFHANPYALSSSQG</sequence>
<dbReference type="InterPro" id="IPR000182">
    <property type="entry name" value="GNAT_dom"/>
</dbReference>
<evidence type="ECO:0000259" key="1">
    <source>
        <dbReference type="Pfam" id="PF00583"/>
    </source>
</evidence>
<name>A0ABR8TNA5_9PSED</name>
<comment type="caution">
    <text evidence="2">The sequence shown here is derived from an EMBL/GenBank/DDBJ whole genome shotgun (WGS) entry which is preliminary data.</text>
</comment>
<feature type="domain" description="N-acetyltransferase" evidence="1">
    <location>
        <begin position="69"/>
        <end position="188"/>
    </location>
</feature>
<dbReference type="Proteomes" id="UP000611945">
    <property type="component" value="Unassembled WGS sequence"/>
</dbReference>
<evidence type="ECO:0000313" key="2">
    <source>
        <dbReference type="EMBL" id="MBD7977256.1"/>
    </source>
</evidence>
<dbReference type="Gene3D" id="3.40.630.30">
    <property type="match status" value="1"/>
</dbReference>
<organism evidence="2 3">
    <name type="scientific">Serpens gallinarum</name>
    <dbReference type="NCBI Taxonomy" id="2763075"/>
    <lineage>
        <taxon>Bacteria</taxon>
        <taxon>Pseudomonadati</taxon>
        <taxon>Pseudomonadota</taxon>
        <taxon>Gammaproteobacteria</taxon>
        <taxon>Pseudomonadales</taxon>
        <taxon>Pseudomonadaceae</taxon>
        <taxon>Pseudomonas</taxon>
    </lineage>
</organism>
<gene>
    <name evidence="2" type="ORF">H9642_08630</name>
</gene>
<accession>A0ABR8TNA5</accession>
<keyword evidence="3" id="KW-1185">Reference proteome</keyword>
<proteinExistence type="predicted"/>
<dbReference type="EMBL" id="JACSQG010000003">
    <property type="protein sequence ID" value="MBD7977256.1"/>
    <property type="molecule type" value="Genomic_DNA"/>
</dbReference>
<reference evidence="2 3" key="1">
    <citation type="submission" date="2020-08" db="EMBL/GenBank/DDBJ databases">
        <title>A Genomic Blueprint of the Chicken Gut Microbiome.</title>
        <authorList>
            <person name="Gilroy R."/>
            <person name="Ravi A."/>
            <person name="Getino M."/>
            <person name="Pursley I."/>
            <person name="Horton D.L."/>
            <person name="Alikhan N.-F."/>
            <person name="Baker D."/>
            <person name="Gharbi K."/>
            <person name="Hall N."/>
            <person name="Watson M."/>
            <person name="Adriaenssens E.M."/>
            <person name="Foster-Nyarko E."/>
            <person name="Jarju S."/>
            <person name="Secka A."/>
            <person name="Antonio M."/>
            <person name="Oren A."/>
            <person name="Chaudhuri R."/>
            <person name="La Ragione R.M."/>
            <person name="Hildebrand F."/>
            <person name="Pallen M.J."/>
        </authorList>
    </citation>
    <scope>NUCLEOTIDE SEQUENCE [LARGE SCALE GENOMIC DNA]</scope>
    <source>
        <strain evidence="2 3">Sa2CUA2</strain>
    </source>
</reference>
<dbReference type="Pfam" id="PF00583">
    <property type="entry name" value="Acetyltransf_1"/>
    <property type="match status" value="1"/>
</dbReference>
<evidence type="ECO:0000313" key="3">
    <source>
        <dbReference type="Proteomes" id="UP000611945"/>
    </source>
</evidence>